<dbReference type="Gene3D" id="2.60.40.10">
    <property type="entry name" value="Immunoglobulins"/>
    <property type="match status" value="1"/>
</dbReference>
<sequence length="113" mass="12968">MASLKARSIHAHYTVLFKKIGDRKGDKVIQVYLADQVASLEPWEKKLTGFKRISLDPGEEKRIEFRIPPRDLSFVNRDLKRVVEAGKFEVMIGNSAEDLVLKESFQVESDYSL</sequence>
<dbReference type="GO" id="GO:0016787">
    <property type="term" value="F:hydrolase activity"/>
    <property type="evidence" value="ECO:0007669"/>
    <property type="project" value="UniProtKB-KW"/>
</dbReference>
<dbReference type="SMART" id="SM01217">
    <property type="entry name" value="Fn3_like"/>
    <property type="match status" value="1"/>
</dbReference>
<proteinExistence type="inferred from homology"/>
<name>A0A133UIK7_9EURY</name>
<dbReference type="PANTHER" id="PTHR42715:SF10">
    <property type="entry name" value="BETA-GLUCOSIDASE"/>
    <property type="match status" value="1"/>
</dbReference>
<keyword evidence="2" id="KW-0378">Hydrolase</keyword>
<comment type="similarity">
    <text evidence="1">Belongs to the glycosyl hydrolase 3 family.</text>
</comment>
<accession>A0A133UIK7</accession>
<evidence type="ECO:0000256" key="2">
    <source>
        <dbReference type="ARBA" id="ARBA00022801"/>
    </source>
</evidence>
<gene>
    <name evidence="4" type="ORF">AKJ65_05460</name>
</gene>
<dbReference type="Proteomes" id="UP000070284">
    <property type="component" value="Unassembled WGS sequence"/>
</dbReference>
<dbReference type="EMBL" id="LHXO01000084">
    <property type="protein sequence ID" value="KXA94091.1"/>
    <property type="molecule type" value="Genomic_DNA"/>
</dbReference>
<evidence type="ECO:0000313" key="4">
    <source>
        <dbReference type="EMBL" id="KXA94091.1"/>
    </source>
</evidence>
<dbReference type="PANTHER" id="PTHR42715">
    <property type="entry name" value="BETA-GLUCOSIDASE"/>
    <property type="match status" value="1"/>
</dbReference>
<dbReference type="Pfam" id="PF14310">
    <property type="entry name" value="Fn3-like"/>
    <property type="match status" value="1"/>
</dbReference>
<dbReference type="InterPro" id="IPR013783">
    <property type="entry name" value="Ig-like_fold"/>
</dbReference>
<protein>
    <recommendedName>
        <fullName evidence="3">Fibronectin type III-like domain-containing protein</fullName>
    </recommendedName>
</protein>
<keyword evidence="5" id="KW-1185">Reference proteome</keyword>
<evidence type="ECO:0000259" key="3">
    <source>
        <dbReference type="SMART" id="SM01217"/>
    </source>
</evidence>
<reference evidence="4 5" key="1">
    <citation type="journal article" date="2016" name="Sci. Rep.">
        <title>Metabolic traits of an uncultured archaeal lineage -MSBL1- from brine pools of the Red Sea.</title>
        <authorList>
            <person name="Mwirichia R."/>
            <person name="Alam I."/>
            <person name="Rashid M."/>
            <person name="Vinu M."/>
            <person name="Ba-Alawi W."/>
            <person name="Anthony Kamau A."/>
            <person name="Kamanda Ngugi D."/>
            <person name="Goker M."/>
            <person name="Klenk H.P."/>
            <person name="Bajic V."/>
            <person name="Stingl U."/>
        </authorList>
    </citation>
    <scope>NUCLEOTIDE SEQUENCE [LARGE SCALE GENOMIC DNA]</scope>
    <source>
        <strain evidence="4">SCGC-AAA259E19</strain>
    </source>
</reference>
<evidence type="ECO:0000313" key="5">
    <source>
        <dbReference type="Proteomes" id="UP000070284"/>
    </source>
</evidence>
<evidence type="ECO:0000256" key="1">
    <source>
        <dbReference type="ARBA" id="ARBA00005336"/>
    </source>
</evidence>
<feature type="domain" description="Fibronectin type III-like" evidence="3">
    <location>
        <begin position="27"/>
        <end position="96"/>
    </location>
</feature>
<dbReference type="InterPro" id="IPR050288">
    <property type="entry name" value="Cellulose_deg_GH3"/>
</dbReference>
<dbReference type="InterPro" id="IPR026891">
    <property type="entry name" value="Fn3-like"/>
</dbReference>
<comment type="caution">
    <text evidence="4">The sequence shown here is derived from an EMBL/GenBank/DDBJ whole genome shotgun (WGS) entry which is preliminary data.</text>
</comment>
<dbReference type="AlphaFoldDB" id="A0A133UIK7"/>
<organism evidence="4 5">
    <name type="scientific">candidate division MSBL1 archaeon SCGC-AAA259E19</name>
    <dbReference type="NCBI Taxonomy" id="1698264"/>
    <lineage>
        <taxon>Archaea</taxon>
        <taxon>Methanobacteriati</taxon>
        <taxon>Methanobacteriota</taxon>
        <taxon>candidate division MSBL1</taxon>
    </lineage>
</organism>